<evidence type="ECO:0000313" key="1">
    <source>
        <dbReference type="EMBL" id="EDL86684.1"/>
    </source>
</evidence>
<evidence type="ECO:0000313" key="2">
    <source>
        <dbReference type="Proteomes" id="UP000234681"/>
    </source>
</evidence>
<dbReference type="EMBL" id="CH474073">
    <property type="protein sequence ID" value="EDL86684.1"/>
    <property type="molecule type" value="Genomic_DNA"/>
</dbReference>
<accession>A6KNF9</accession>
<reference evidence="2" key="1">
    <citation type="submission" date="2005-09" db="EMBL/GenBank/DDBJ databases">
        <authorList>
            <person name="Mural R.J."/>
            <person name="Li P.W."/>
            <person name="Adams M.D."/>
            <person name="Amanatides P.G."/>
            <person name="Baden-Tillson H."/>
            <person name="Barnstead M."/>
            <person name="Chin S.H."/>
            <person name="Dew I."/>
            <person name="Evans C.A."/>
            <person name="Ferriera S."/>
            <person name="Flanigan M."/>
            <person name="Fosler C."/>
            <person name="Glodek A."/>
            <person name="Gu Z."/>
            <person name="Holt R.A."/>
            <person name="Jennings D."/>
            <person name="Kraft C.L."/>
            <person name="Lu F."/>
            <person name="Nguyen T."/>
            <person name="Nusskern D.R."/>
            <person name="Pfannkoch C.M."/>
            <person name="Sitter C."/>
            <person name="Sutton G.G."/>
            <person name="Venter J.C."/>
            <person name="Wang Z."/>
            <person name="Woodage T."/>
            <person name="Zheng X.H."/>
            <person name="Zhong F."/>
        </authorList>
    </citation>
    <scope>NUCLEOTIDE SEQUENCE [LARGE SCALE GENOMIC DNA]</scope>
    <source>
        <strain>BN</strain>
        <strain evidence="2">Sprague-Dawley</strain>
    </source>
</reference>
<organism evidence="1 2">
    <name type="scientific">Rattus norvegicus</name>
    <name type="common">Rat</name>
    <dbReference type="NCBI Taxonomy" id="10116"/>
    <lineage>
        <taxon>Eukaryota</taxon>
        <taxon>Metazoa</taxon>
        <taxon>Chordata</taxon>
        <taxon>Craniata</taxon>
        <taxon>Vertebrata</taxon>
        <taxon>Euteleostomi</taxon>
        <taxon>Mammalia</taxon>
        <taxon>Eutheria</taxon>
        <taxon>Euarchontoglires</taxon>
        <taxon>Glires</taxon>
        <taxon>Rodentia</taxon>
        <taxon>Myomorpha</taxon>
        <taxon>Muroidea</taxon>
        <taxon>Muridae</taxon>
        <taxon>Murinae</taxon>
        <taxon>Rattus</taxon>
    </lineage>
</organism>
<dbReference type="AlphaFoldDB" id="A6KNF9"/>
<proteinExistence type="predicted"/>
<sequence>MGWIAPFSCPANAANKTLTAQGCASGPGRGQPHVIECTVFCTAFGFQA</sequence>
<name>A6KNF9_RAT</name>
<gene>
    <name evidence="1" type="ORF">rCG_41264</name>
</gene>
<dbReference type="Proteomes" id="UP000234681">
    <property type="component" value="Chromosome 18"/>
</dbReference>
<protein>
    <submittedName>
        <fullName evidence="1">RCG41264</fullName>
    </submittedName>
</protein>